<dbReference type="AlphaFoldDB" id="A0A1H9IPR3"/>
<sequence length="199" mass="22478">MKKPSSPEAYIAQAPAHWQERLDQLREILLERSELNEAIKWAMPVYSIEKKNVATLFYAKAYVGVWFSQGALLSDPDGMLVNASPGKTVAQRQLRFGAEEAVDAELVRSFLNEAVENQLMGLEMEVLPAAEPVIPVELAAVFKKEPALFTAYSAMPPYKQREFCESISGAKREETRQRRLEKAIVMIREGKGLSDKYRK</sequence>
<dbReference type="InterPro" id="IPR014922">
    <property type="entry name" value="YdhG-like"/>
</dbReference>
<dbReference type="OrthoDB" id="214150at2"/>
<evidence type="ECO:0000313" key="3">
    <source>
        <dbReference type="Proteomes" id="UP000199021"/>
    </source>
</evidence>
<protein>
    <submittedName>
        <fullName evidence="2">Uncharacterized conserved protein YdeI, YjbR/CyaY-like superfamily, DUF1801 family</fullName>
    </submittedName>
</protein>
<dbReference type="FunCoup" id="A0A1H9IPR3">
    <property type="interactions" value="6"/>
</dbReference>
<organism evidence="2 3">
    <name type="scientific">Neolewinella agarilytica</name>
    <dbReference type="NCBI Taxonomy" id="478744"/>
    <lineage>
        <taxon>Bacteria</taxon>
        <taxon>Pseudomonadati</taxon>
        <taxon>Bacteroidota</taxon>
        <taxon>Saprospiria</taxon>
        <taxon>Saprospirales</taxon>
        <taxon>Lewinellaceae</taxon>
        <taxon>Neolewinella</taxon>
    </lineage>
</organism>
<dbReference type="Pfam" id="PF13376">
    <property type="entry name" value="OmdA"/>
    <property type="match status" value="1"/>
</dbReference>
<dbReference type="STRING" id="478744.SAMN05444359_11590"/>
<reference evidence="3" key="1">
    <citation type="submission" date="2016-10" db="EMBL/GenBank/DDBJ databases">
        <authorList>
            <person name="Varghese N."/>
            <person name="Submissions S."/>
        </authorList>
    </citation>
    <scope>NUCLEOTIDE SEQUENCE [LARGE SCALE GENOMIC DNA]</scope>
    <source>
        <strain evidence="3">DSM 24740</strain>
    </source>
</reference>
<dbReference type="Proteomes" id="UP000199021">
    <property type="component" value="Unassembled WGS sequence"/>
</dbReference>
<dbReference type="InParanoid" id="A0A1H9IPR3"/>
<accession>A0A1H9IPR3</accession>
<gene>
    <name evidence="2" type="ORF">SAMN05444359_11590</name>
</gene>
<feature type="domain" description="YdhG-like" evidence="1">
    <location>
        <begin position="18"/>
        <end position="115"/>
    </location>
</feature>
<dbReference type="RefSeq" id="WP_090169667.1">
    <property type="nucleotide sequence ID" value="NZ_FOFB01000015.1"/>
</dbReference>
<evidence type="ECO:0000259" key="1">
    <source>
        <dbReference type="Pfam" id="PF08818"/>
    </source>
</evidence>
<dbReference type="Gene3D" id="3.90.1150.200">
    <property type="match status" value="1"/>
</dbReference>
<keyword evidence="3" id="KW-1185">Reference proteome</keyword>
<dbReference type="SUPFAM" id="SSF159888">
    <property type="entry name" value="YdhG-like"/>
    <property type="match status" value="1"/>
</dbReference>
<dbReference type="EMBL" id="FOFB01000015">
    <property type="protein sequence ID" value="SEQ76570.1"/>
    <property type="molecule type" value="Genomic_DNA"/>
</dbReference>
<proteinExistence type="predicted"/>
<evidence type="ECO:0000313" key="2">
    <source>
        <dbReference type="EMBL" id="SEQ76570.1"/>
    </source>
</evidence>
<name>A0A1H9IPR3_9BACT</name>
<dbReference type="Pfam" id="PF08818">
    <property type="entry name" value="DUF1801"/>
    <property type="match status" value="1"/>
</dbReference>